<comment type="caution">
    <text evidence="3">The sequence shown here is derived from an EMBL/GenBank/DDBJ whole genome shotgun (WGS) entry which is preliminary data.</text>
</comment>
<dbReference type="AlphaFoldDB" id="M2U4V1"/>
<evidence type="ECO:0000259" key="2">
    <source>
        <dbReference type="PROSITE" id="PS50405"/>
    </source>
</evidence>
<dbReference type="PANTHER" id="PTHR11571">
    <property type="entry name" value="GLUTATHIONE S-TRANSFERASE"/>
    <property type="match status" value="1"/>
</dbReference>
<gene>
    <name evidence="3" type="ORF">C725_1660</name>
</gene>
<dbReference type="Gene3D" id="3.40.30.10">
    <property type="entry name" value="Glutaredoxin"/>
    <property type="match status" value="1"/>
</dbReference>
<dbReference type="PATRIC" id="fig|1234595.3.peg.1662"/>
<dbReference type="Pfam" id="PF14497">
    <property type="entry name" value="GST_C_3"/>
    <property type="match status" value="1"/>
</dbReference>
<dbReference type="GO" id="GO:0006749">
    <property type="term" value="P:glutathione metabolic process"/>
    <property type="evidence" value="ECO:0007669"/>
    <property type="project" value="TreeGrafter"/>
</dbReference>
<feature type="domain" description="GST N-terminal" evidence="1">
    <location>
        <begin position="1"/>
        <end position="83"/>
    </location>
</feature>
<name>M2U4V1_9SPHN</name>
<keyword evidence="3" id="KW-0808">Transferase</keyword>
<dbReference type="InterPro" id="IPR010987">
    <property type="entry name" value="Glutathione-S-Trfase_C-like"/>
</dbReference>
<dbReference type="Proteomes" id="UP000011717">
    <property type="component" value="Unassembled WGS sequence"/>
</dbReference>
<keyword evidence="4" id="KW-1185">Reference proteome</keyword>
<dbReference type="PROSITE" id="PS50404">
    <property type="entry name" value="GST_NTER"/>
    <property type="match status" value="1"/>
</dbReference>
<proteinExistence type="predicted"/>
<dbReference type="PANTHER" id="PTHR11571:SF263">
    <property type="entry name" value="GLUTATHIONE S-TRANSFERASE"/>
    <property type="match status" value="1"/>
</dbReference>
<evidence type="ECO:0000259" key="1">
    <source>
        <dbReference type="PROSITE" id="PS50404"/>
    </source>
</evidence>
<dbReference type="SUPFAM" id="SSF52833">
    <property type="entry name" value="Thioredoxin-like"/>
    <property type="match status" value="1"/>
</dbReference>
<sequence length="233" mass="26823">MSYDLWYWAGLPGRGEFVRIALEAGGIPYRERGREEGTDVAEQLERYDSTPPYAPPWLDTGELVLAQTANILLYLGDRHGLAPKDAKGKLWVNQLQLTIMDMVAEAHDTHHPIADGAYYEEQKEAAKQAAEQFRGERMPKFFRHFAKTLNGERKFFAGEAWSYADTSFYVLMSGLEFAFPQRMATLRPEYRSLFEHRDRVGELPELQDYLASDRCLPFENGLFRHYEELDASA</sequence>
<protein>
    <submittedName>
        <fullName evidence="3">Glutathione S-transferase</fullName>
    </submittedName>
</protein>
<accession>M2U4V1</accession>
<organism evidence="3 4">
    <name type="scientific">Pacificimonas flava</name>
    <dbReference type="NCBI Taxonomy" id="1234595"/>
    <lineage>
        <taxon>Bacteria</taxon>
        <taxon>Pseudomonadati</taxon>
        <taxon>Pseudomonadota</taxon>
        <taxon>Alphaproteobacteria</taxon>
        <taxon>Sphingomonadales</taxon>
        <taxon>Sphingosinicellaceae</taxon>
        <taxon>Pacificimonas</taxon>
    </lineage>
</organism>
<dbReference type="InterPro" id="IPR036249">
    <property type="entry name" value="Thioredoxin-like_sf"/>
</dbReference>
<dbReference type="InterPro" id="IPR004046">
    <property type="entry name" value="GST_C"/>
</dbReference>
<dbReference type="OrthoDB" id="7203409at2"/>
<dbReference type="GO" id="GO:0004364">
    <property type="term" value="F:glutathione transferase activity"/>
    <property type="evidence" value="ECO:0007669"/>
    <property type="project" value="TreeGrafter"/>
</dbReference>
<dbReference type="RefSeq" id="WP_008601778.1">
    <property type="nucleotide sequence ID" value="NZ_AMRV01000004.1"/>
</dbReference>
<feature type="domain" description="GST C-terminal" evidence="2">
    <location>
        <begin position="85"/>
        <end position="218"/>
    </location>
</feature>
<dbReference type="CDD" id="cd03192">
    <property type="entry name" value="GST_C_Sigma_like"/>
    <property type="match status" value="1"/>
</dbReference>
<dbReference type="PROSITE" id="PS50405">
    <property type="entry name" value="GST_CTER"/>
    <property type="match status" value="1"/>
</dbReference>
<reference evidence="3 4" key="1">
    <citation type="journal article" date="2013" name="Genome Announc.">
        <title>Draft Genome Sequence of Strain JLT2015T, Belonging to the Family Sphingomonadaceae of the Alphaproteobacteria.</title>
        <authorList>
            <person name="Tang K."/>
            <person name="Liu K."/>
            <person name="Li S."/>
            <person name="Jiao N."/>
        </authorList>
    </citation>
    <scope>NUCLEOTIDE SEQUENCE [LARGE SCALE GENOMIC DNA]</scope>
    <source>
        <strain evidence="3 4">JLT2015</strain>
    </source>
</reference>
<dbReference type="SUPFAM" id="SSF47616">
    <property type="entry name" value="GST C-terminal domain-like"/>
    <property type="match status" value="1"/>
</dbReference>
<dbReference type="InterPro" id="IPR036282">
    <property type="entry name" value="Glutathione-S-Trfase_C_sf"/>
</dbReference>
<dbReference type="EMBL" id="AMRV01000004">
    <property type="protein sequence ID" value="EMD83062.1"/>
    <property type="molecule type" value="Genomic_DNA"/>
</dbReference>
<dbReference type="InterPro" id="IPR050213">
    <property type="entry name" value="GST_superfamily"/>
</dbReference>
<evidence type="ECO:0000313" key="4">
    <source>
        <dbReference type="Proteomes" id="UP000011717"/>
    </source>
</evidence>
<dbReference type="Gene3D" id="1.20.1050.10">
    <property type="match status" value="1"/>
</dbReference>
<evidence type="ECO:0000313" key="3">
    <source>
        <dbReference type="EMBL" id="EMD83062.1"/>
    </source>
</evidence>
<dbReference type="InterPro" id="IPR004045">
    <property type="entry name" value="Glutathione_S-Trfase_N"/>
</dbReference>